<keyword evidence="5" id="KW-1185">Reference proteome</keyword>
<dbReference type="GO" id="GO:0003677">
    <property type="term" value="F:DNA binding"/>
    <property type="evidence" value="ECO:0007669"/>
    <property type="project" value="UniProtKB-KW"/>
</dbReference>
<keyword evidence="1" id="KW-0805">Transcription regulation</keyword>
<dbReference type="GO" id="GO:0006355">
    <property type="term" value="P:regulation of DNA-templated transcription"/>
    <property type="evidence" value="ECO:0007669"/>
    <property type="project" value="InterPro"/>
</dbReference>
<dbReference type="PANTHER" id="PTHR44688:SF16">
    <property type="entry name" value="DNA-BINDING TRANSCRIPTIONAL ACTIVATOR DEVR_DOSR"/>
    <property type="match status" value="1"/>
</dbReference>
<gene>
    <name evidence="4" type="ORF">acsn021_42190</name>
</gene>
<dbReference type="InterPro" id="IPR036388">
    <property type="entry name" value="WH-like_DNA-bd_sf"/>
</dbReference>
<dbReference type="Gene3D" id="1.10.10.10">
    <property type="entry name" value="Winged helix-like DNA-binding domain superfamily/Winged helix DNA-binding domain"/>
    <property type="match status" value="1"/>
</dbReference>
<dbReference type="PANTHER" id="PTHR44688">
    <property type="entry name" value="DNA-BINDING TRANSCRIPTIONAL ACTIVATOR DEVR_DOSR"/>
    <property type="match status" value="1"/>
</dbReference>
<dbReference type="SUPFAM" id="SSF46894">
    <property type="entry name" value="C-terminal effector domain of the bipartite response regulators"/>
    <property type="match status" value="1"/>
</dbReference>
<dbReference type="PROSITE" id="PS50043">
    <property type="entry name" value="HTH_LUXR_2"/>
    <property type="match status" value="1"/>
</dbReference>
<keyword evidence="3" id="KW-0804">Transcription</keyword>
<evidence type="ECO:0000313" key="5">
    <source>
        <dbReference type="Proteomes" id="UP000515561"/>
    </source>
</evidence>
<dbReference type="KEGG" id="acel:acsn021_42190"/>
<evidence type="ECO:0000256" key="2">
    <source>
        <dbReference type="ARBA" id="ARBA00023125"/>
    </source>
</evidence>
<accession>A0A6S6RAY8</accession>
<proteinExistence type="predicted"/>
<dbReference type="RefSeq" id="WP_184091976.1">
    <property type="nucleotide sequence ID" value="NZ_AP023367.1"/>
</dbReference>
<evidence type="ECO:0000256" key="3">
    <source>
        <dbReference type="ARBA" id="ARBA00023163"/>
    </source>
</evidence>
<protein>
    <submittedName>
        <fullName evidence="4">Uncharacterized protein</fullName>
    </submittedName>
</protein>
<dbReference type="EMBL" id="AP023367">
    <property type="protein sequence ID" value="BCJ96650.1"/>
    <property type="molecule type" value="Genomic_DNA"/>
</dbReference>
<dbReference type="CDD" id="cd06170">
    <property type="entry name" value="LuxR_C_like"/>
    <property type="match status" value="1"/>
</dbReference>
<dbReference type="Proteomes" id="UP000515561">
    <property type="component" value="Chromosome"/>
</dbReference>
<sequence>MKTVKDLTKQDYQFLVEFAKGLNPMEKEFRKKALESLLTYFPFEGAAFPLVDNKGYYKQLVYANFSQASIEAYENLCYKKDFFAPANAATYQAKEDDKTVLTIEDFKTFVEYEASSLYTECLNHNNFYYEALVLLRNEEAEPIGAVAVYHDKTHNGFSARERDLLCEISKILEKACLAHLTFYKNSMNNNLLQNIIFQHPMGMILCDSNFNILNINKETSLLLEQTGMEPSLNGARRLLQKYILPTFLSNGAKQYCLLTNPQLEVTIDSMITKDAFYDNYNTYYVIYVKNLHGAKDADWHAFLQGKGLTVRECEIAEFLRLGSLKEDIAESLHISINTVRRHTESIYRKLNISRMNQLQGLYVNCNASEISPTLLS</sequence>
<dbReference type="Pfam" id="PF00196">
    <property type="entry name" value="GerE"/>
    <property type="match status" value="1"/>
</dbReference>
<dbReference type="InterPro" id="IPR016032">
    <property type="entry name" value="Sig_transdc_resp-reg_C-effctor"/>
</dbReference>
<organism evidence="4 5">
    <name type="scientific">Anaerocolumna cellulosilytica</name>
    <dbReference type="NCBI Taxonomy" id="433286"/>
    <lineage>
        <taxon>Bacteria</taxon>
        <taxon>Bacillati</taxon>
        <taxon>Bacillota</taxon>
        <taxon>Clostridia</taxon>
        <taxon>Lachnospirales</taxon>
        <taxon>Lachnospiraceae</taxon>
        <taxon>Anaerocolumna</taxon>
    </lineage>
</organism>
<dbReference type="PRINTS" id="PR00038">
    <property type="entry name" value="HTHLUXR"/>
</dbReference>
<evidence type="ECO:0000313" key="4">
    <source>
        <dbReference type="EMBL" id="BCJ96650.1"/>
    </source>
</evidence>
<reference evidence="4 5" key="1">
    <citation type="journal article" date="2016" name="Int. J. Syst. Evol. Microbiol.">
        <title>Descriptions of Anaerotaenia torta gen. nov., sp. nov. and Anaerocolumna cellulosilytica gen. nov., sp. nov. isolated from a methanogenic reactor of cattle waste.</title>
        <authorList>
            <person name="Uek A."/>
            <person name="Ohtaki Y."/>
            <person name="Kaku N."/>
            <person name="Ueki K."/>
        </authorList>
    </citation>
    <scope>NUCLEOTIDE SEQUENCE [LARGE SCALE GENOMIC DNA]</scope>
    <source>
        <strain evidence="4 5">SN021</strain>
    </source>
</reference>
<dbReference type="InterPro" id="IPR000792">
    <property type="entry name" value="Tscrpt_reg_LuxR_C"/>
</dbReference>
<keyword evidence="2" id="KW-0238">DNA-binding</keyword>
<evidence type="ECO:0000256" key="1">
    <source>
        <dbReference type="ARBA" id="ARBA00023015"/>
    </source>
</evidence>
<dbReference type="AlphaFoldDB" id="A0A6S6RAY8"/>
<dbReference type="SMART" id="SM00421">
    <property type="entry name" value="HTH_LUXR"/>
    <property type="match status" value="1"/>
</dbReference>
<name>A0A6S6RAY8_9FIRM</name>